<organism evidence="3 4">
    <name type="scientific">Moryella indoligenes</name>
    <dbReference type="NCBI Taxonomy" id="371674"/>
    <lineage>
        <taxon>Bacteria</taxon>
        <taxon>Bacillati</taxon>
        <taxon>Bacillota</taxon>
        <taxon>Clostridia</taxon>
        <taxon>Lachnospirales</taxon>
        <taxon>Lachnospiraceae</taxon>
        <taxon>Moryella</taxon>
    </lineage>
</organism>
<dbReference type="InterPro" id="IPR027417">
    <property type="entry name" value="P-loop_NTPase"/>
</dbReference>
<keyword evidence="1" id="KW-1133">Transmembrane helix</keyword>
<feature type="transmembrane region" description="Helical" evidence="1">
    <location>
        <begin position="288"/>
        <end position="310"/>
    </location>
</feature>
<evidence type="ECO:0000259" key="2">
    <source>
        <dbReference type="Pfam" id="PF13476"/>
    </source>
</evidence>
<dbReference type="SUPFAM" id="SSF52540">
    <property type="entry name" value="P-loop containing nucleoside triphosphate hydrolases"/>
    <property type="match status" value="1"/>
</dbReference>
<protein>
    <submittedName>
        <fullName evidence="3">DNA repair exonuclease SbcCD ATPase subunit</fullName>
    </submittedName>
</protein>
<gene>
    <name evidence="3" type="ORF">J2S20_000939</name>
</gene>
<accession>A0AAE3V9N7</accession>
<dbReference type="RefSeq" id="WP_307253733.1">
    <property type="nucleotide sequence ID" value="NZ_JAUSTO010000004.1"/>
</dbReference>
<evidence type="ECO:0000313" key="4">
    <source>
        <dbReference type="Proteomes" id="UP001241537"/>
    </source>
</evidence>
<dbReference type="PANTHER" id="PTHR41259:SF1">
    <property type="entry name" value="DOUBLE-STRAND BREAK REPAIR RAD50 ATPASE, PUTATIVE-RELATED"/>
    <property type="match status" value="1"/>
</dbReference>
<keyword evidence="1" id="KW-0812">Transmembrane</keyword>
<evidence type="ECO:0000256" key="1">
    <source>
        <dbReference type="SAM" id="Phobius"/>
    </source>
</evidence>
<dbReference type="PANTHER" id="PTHR41259">
    <property type="entry name" value="DOUBLE-STRAND BREAK REPAIR RAD50 ATPASE, PUTATIVE-RELATED"/>
    <property type="match status" value="1"/>
</dbReference>
<dbReference type="Proteomes" id="UP001241537">
    <property type="component" value="Unassembled WGS sequence"/>
</dbReference>
<dbReference type="GO" id="GO:0006302">
    <property type="term" value="P:double-strand break repair"/>
    <property type="evidence" value="ECO:0007669"/>
    <property type="project" value="InterPro"/>
</dbReference>
<keyword evidence="3" id="KW-0269">Exonuclease</keyword>
<dbReference type="Pfam" id="PF13476">
    <property type="entry name" value="AAA_23"/>
    <property type="match status" value="1"/>
</dbReference>
<keyword evidence="1" id="KW-0472">Membrane</keyword>
<reference evidence="3" key="1">
    <citation type="submission" date="2023-07" db="EMBL/GenBank/DDBJ databases">
        <title>Genomic Encyclopedia of Type Strains, Phase IV (KMG-IV): sequencing the most valuable type-strain genomes for metagenomic binning, comparative biology and taxonomic classification.</title>
        <authorList>
            <person name="Goeker M."/>
        </authorList>
    </citation>
    <scope>NUCLEOTIDE SEQUENCE</scope>
    <source>
        <strain evidence="3">DSM 19659</strain>
    </source>
</reference>
<dbReference type="EMBL" id="JAUSTO010000004">
    <property type="protein sequence ID" value="MDQ0152254.1"/>
    <property type="molecule type" value="Genomic_DNA"/>
</dbReference>
<comment type="caution">
    <text evidence="3">The sequence shown here is derived from an EMBL/GenBank/DDBJ whole genome shotgun (WGS) entry which is preliminary data.</text>
</comment>
<dbReference type="Gene3D" id="3.40.50.300">
    <property type="entry name" value="P-loop containing nucleotide triphosphate hydrolases"/>
    <property type="match status" value="2"/>
</dbReference>
<feature type="domain" description="Rad50/SbcC-type AAA" evidence="2">
    <location>
        <begin position="5"/>
        <end position="239"/>
    </location>
</feature>
<dbReference type="GO" id="GO:0004527">
    <property type="term" value="F:exonuclease activity"/>
    <property type="evidence" value="ECO:0007669"/>
    <property type="project" value="UniProtKB-KW"/>
</dbReference>
<dbReference type="GO" id="GO:0016887">
    <property type="term" value="F:ATP hydrolysis activity"/>
    <property type="evidence" value="ECO:0007669"/>
    <property type="project" value="InterPro"/>
</dbReference>
<dbReference type="AlphaFoldDB" id="A0AAE3V9N7"/>
<evidence type="ECO:0000313" key="3">
    <source>
        <dbReference type="EMBL" id="MDQ0152254.1"/>
    </source>
</evidence>
<dbReference type="InterPro" id="IPR038729">
    <property type="entry name" value="Rad50/SbcC_AAA"/>
</dbReference>
<keyword evidence="3" id="KW-0378">Hydrolase</keyword>
<feature type="transmembrane region" description="Helical" evidence="1">
    <location>
        <begin position="322"/>
        <end position="346"/>
    </location>
</feature>
<sequence length="629" mass="70233">MILKELTIRGFGKIHHYHIAFGDHLNIIYGGNEAGKSTLHAFLRAMLYGLERARGRAARNDLFSRYEPWFGDGAYGGSLRLEAQGQLYRIERDFRKNPLDLSVTNESSGTPVENPQLFMQQLLGNLSETAYANTVSIQQLKSATDDGMVSELKNYIANMNTSGNRALNISKASAFLKEQRKGFEKQLLPDVTKKYTATLSEIRKIEDFISAPENKNQIRALTSSRDETKKLQSELQGKKEALLQRLSAEQQTLLDKHFSGREDILAFRERLDAAFQQYQSAAQRSAAAGFRIGAISFALTALLLVIAALLASKNNTILYTPLALPLSALLDAAAAISALIALLLYCTDKQRKKYCSAAHGALQTLIQEHFHLASETATDTSPASEPEKAETIRDTLNAQIDSLLQSCAQTEQHEKTVTQISERLAQLSKLQNQTDAAISGQQKNQWLLEQQLELLSQRRAEAAGLKNLVAENERLRGEIEAITLAQDTMTRLSTTIRDSFGLYLNQRSSELIRGVTGGIYSSLSIDQNLNVYLNTSEKLIPLEQVSAGTMDQVYLALRLAAAELMQKGSFHLPLLFDDSFVNYDEERLRTVLNWLPDAFPDMQVLIFTCHRREAQLLSSSMTEYQLIEL</sequence>
<keyword evidence="3" id="KW-0540">Nuclease</keyword>
<proteinExistence type="predicted"/>
<keyword evidence="4" id="KW-1185">Reference proteome</keyword>
<name>A0AAE3V9N7_9FIRM</name>